<protein>
    <recommendedName>
        <fullName evidence="2">Menin</fullName>
    </recommendedName>
</protein>
<reference evidence="11 12" key="1">
    <citation type="submission" date="2024-01" db="EMBL/GenBank/DDBJ databases">
        <title>The genome of the rayed Mediterranean limpet Patella caerulea (Linnaeus, 1758).</title>
        <authorList>
            <person name="Anh-Thu Weber A."/>
            <person name="Halstead-Nussloch G."/>
        </authorList>
    </citation>
    <scope>NUCLEOTIDE SEQUENCE [LARGE SCALE GENOMIC DNA]</scope>
    <source>
        <strain evidence="11">AATW-2023a</strain>
        <tissue evidence="11">Whole specimen</tissue>
    </source>
</reference>
<dbReference type="GO" id="GO:0000785">
    <property type="term" value="C:chromatin"/>
    <property type="evidence" value="ECO:0007669"/>
    <property type="project" value="TreeGrafter"/>
</dbReference>
<evidence type="ECO:0000256" key="6">
    <source>
        <dbReference type="ARBA" id="ARBA00023015"/>
    </source>
</evidence>
<evidence type="ECO:0000256" key="8">
    <source>
        <dbReference type="ARBA" id="ARBA00023163"/>
    </source>
</evidence>
<evidence type="ECO:0000256" key="2">
    <source>
        <dbReference type="ARBA" id="ARBA00021162"/>
    </source>
</evidence>
<dbReference type="AlphaFoldDB" id="A0AAN8JTP9"/>
<keyword evidence="9" id="KW-0539">Nucleus</keyword>
<keyword evidence="4" id="KW-0597">Phosphoprotein</keyword>
<evidence type="ECO:0000313" key="12">
    <source>
        <dbReference type="Proteomes" id="UP001347796"/>
    </source>
</evidence>
<dbReference type="PANTHER" id="PTHR12693:SF3">
    <property type="entry name" value="MENIN"/>
    <property type="match status" value="1"/>
</dbReference>
<evidence type="ECO:0000256" key="1">
    <source>
        <dbReference type="ARBA" id="ARBA00004123"/>
    </source>
</evidence>
<evidence type="ECO:0000256" key="10">
    <source>
        <dbReference type="SAM" id="MobiDB-lite"/>
    </source>
</evidence>
<comment type="caution">
    <text evidence="11">The sequence shown here is derived from an EMBL/GenBank/DDBJ whole genome shotgun (WGS) entry which is preliminary data.</text>
</comment>
<feature type="compositionally biased region" description="Acidic residues" evidence="10">
    <location>
        <begin position="441"/>
        <end position="455"/>
    </location>
</feature>
<dbReference type="GO" id="GO:0006325">
    <property type="term" value="P:chromatin organization"/>
    <property type="evidence" value="ECO:0007669"/>
    <property type="project" value="UniProtKB-KW"/>
</dbReference>
<evidence type="ECO:0000256" key="5">
    <source>
        <dbReference type="ARBA" id="ARBA00022853"/>
    </source>
</evidence>
<dbReference type="EMBL" id="JAZGQO010000007">
    <property type="protein sequence ID" value="KAK6181370.1"/>
    <property type="molecule type" value="Genomic_DNA"/>
</dbReference>
<evidence type="ECO:0000313" key="11">
    <source>
        <dbReference type="EMBL" id="KAK6181370.1"/>
    </source>
</evidence>
<keyword evidence="5" id="KW-0156">Chromatin regulator</keyword>
<dbReference type="GO" id="GO:0000403">
    <property type="term" value="F:Y-form DNA binding"/>
    <property type="evidence" value="ECO:0007669"/>
    <property type="project" value="TreeGrafter"/>
</dbReference>
<dbReference type="GO" id="GO:0008285">
    <property type="term" value="P:negative regulation of cell population proliferation"/>
    <property type="evidence" value="ECO:0007669"/>
    <property type="project" value="TreeGrafter"/>
</dbReference>
<keyword evidence="8" id="KW-0804">Transcription</keyword>
<dbReference type="GO" id="GO:0003682">
    <property type="term" value="F:chromatin binding"/>
    <property type="evidence" value="ECO:0007669"/>
    <property type="project" value="TreeGrafter"/>
</dbReference>
<keyword evidence="3" id="KW-0678">Repressor</keyword>
<feature type="compositionally biased region" description="Basic and acidic residues" evidence="10">
    <location>
        <begin position="480"/>
        <end position="508"/>
    </location>
</feature>
<dbReference type="GO" id="GO:0045786">
    <property type="term" value="P:negative regulation of cell cycle"/>
    <property type="evidence" value="ECO:0007669"/>
    <property type="project" value="TreeGrafter"/>
</dbReference>
<proteinExistence type="predicted"/>
<dbReference type="GO" id="GO:0000976">
    <property type="term" value="F:transcription cis-regulatory region binding"/>
    <property type="evidence" value="ECO:0007669"/>
    <property type="project" value="TreeGrafter"/>
</dbReference>
<dbReference type="Pfam" id="PF05053">
    <property type="entry name" value="Menin"/>
    <property type="match status" value="2"/>
</dbReference>
<dbReference type="Proteomes" id="UP001347796">
    <property type="component" value="Unassembled WGS sequence"/>
</dbReference>
<evidence type="ECO:0000256" key="7">
    <source>
        <dbReference type="ARBA" id="ARBA00023125"/>
    </source>
</evidence>
<keyword evidence="12" id="KW-1185">Reference proteome</keyword>
<evidence type="ECO:0000256" key="4">
    <source>
        <dbReference type="ARBA" id="ARBA00022553"/>
    </source>
</evidence>
<feature type="region of interest" description="Disordered" evidence="10">
    <location>
        <begin position="437"/>
        <end position="508"/>
    </location>
</feature>
<accession>A0AAN8JTP9</accession>
<name>A0AAN8JTP9_PATCE</name>
<organism evidence="11 12">
    <name type="scientific">Patella caerulea</name>
    <name type="common">Rayed Mediterranean limpet</name>
    <dbReference type="NCBI Taxonomy" id="87958"/>
    <lineage>
        <taxon>Eukaryota</taxon>
        <taxon>Metazoa</taxon>
        <taxon>Spiralia</taxon>
        <taxon>Lophotrochozoa</taxon>
        <taxon>Mollusca</taxon>
        <taxon>Gastropoda</taxon>
        <taxon>Patellogastropoda</taxon>
        <taxon>Patelloidea</taxon>
        <taxon>Patellidae</taxon>
        <taxon>Patella</taxon>
    </lineage>
</organism>
<feature type="compositionally biased region" description="Basic and acidic residues" evidence="10">
    <location>
        <begin position="456"/>
        <end position="469"/>
    </location>
</feature>
<feature type="region of interest" description="Disordered" evidence="10">
    <location>
        <begin position="672"/>
        <end position="696"/>
    </location>
</feature>
<dbReference type="PANTHER" id="PTHR12693">
    <property type="entry name" value="MENIN"/>
    <property type="match status" value="1"/>
</dbReference>
<sequence length="696" mass="77483">MAGFRDREKQHFPLESSQAVVDLFIDQLENSDGPNLALLSIVIGAVENKLTVNRNVSATTDRSRILEPIFPVIELSMVEALYTKFVTDVKSGVDMSLYRKDIATRELVKRVSDIIWSRLTRSYYKDKAHLQSLYSYLTGNKLDCFGVAFAVVAAFQVLGYNDVHLALSEDHAWVVFGENGSETAEVTWHGKGNEDKRGQPVGLEVTEKSWLYLCGQAVICTREMEVSAMVSGINPSITVTLDSSEMGNLQQDLLWALYDKQHLKKYPMALGNLGDLEEVNPIPNRKPCKVLYAEAIEASKKFYNNQHVYPYTYLGGYLYRKHQYKAAVMAWAEAATVVSGFNYNRQDEEIYKEFLEIANDFIPNIVKSVSNENSSDPLKLPFLRDPEVYVKLLQFYDGICEWEEGSSTPVLHITWAHHMVFSLSKFDSRVREFVTVTSEGGDSEDNDDDSDDQTDEKETRRGSQSDSKSRTSLRGRRKSQTSDKVKNEKQNGDNDGVDSKLNGDSKEDQIQSAIKDIVSKVGEGGKNDAPNPNIQALSQACGESILNKDYLLGSGEPFTTATSSTINNTTTDSRSVDIEDFLSTKSNGTPFIGLTMDSMLKADSPADMMLCRKDSDVVAASDNGTSTDYLAGAKPVTLVLRSEKMKGLKKIFTSAKLNASAIKLQLTAQSQVHMKHSKRGGEGDISSTVRKRTRRE</sequence>
<comment type="subcellular location">
    <subcellularLocation>
        <location evidence="1">Nucleus</location>
    </subcellularLocation>
</comment>
<gene>
    <name evidence="11" type="ORF">SNE40_009236</name>
</gene>
<evidence type="ECO:0000256" key="3">
    <source>
        <dbReference type="ARBA" id="ARBA00022491"/>
    </source>
</evidence>
<dbReference type="GO" id="GO:0035097">
    <property type="term" value="C:histone methyltransferase complex"/>
    <property type="evidence" value="ECO:0007669"/>
    <property type="project" value="TreeGrafter"/>
</dbReference>
<dbReference type="CDD" id="cd14456">
    <property type="entry name" value="Menin"/>
    <property type="match status" value="1"/>
</dbReference>
<keyword evidence="7" id="KW-0238">DNA-binding</keyword>
<dbReference type="InterPro" id="IPR007747">
    <property type="entry name" value="Menin"/>
</dbReference>
<evidence type="ECO:0000256" key="9">
    <source>
        <dbReference type="ARBA" id="ARBA00023242"/>
    </source>
</evidence>
<keyword evidence="6" id="KW-0805">Transcription regulation</keyword>
<dbReference type="GO" id="GO:0006357">
    <property type="term" value="P:regulation of transcription by RNA polymerase II"/>
    <property type="evidence" value="ECO:0007669"/>
    <property type="project" value="TreeGrafter"/>
</dbReference>